<sequence length="70" mass="7567">MSSNRPAISAEREYVEWSYPHLATTPVMLTCPASHPSRNCAHKGLGDNLVLPATSFSHSLCLNLGGDERA</sequence>
<dbReference type="InParanoid" id="A0A0C2WA02"/>
<accession>A0A0C2WA02</accession>
<reference evidence="1 2" key="1">
    <citation type="submission" date="2014-04" db="EMBL/GenBank/DDBJ databases">
        <title>Evolutionary Origins and Diversification of the Mycorrhizal Mutualists.</title>
        <authorList>
            <consortium name="DOE Joint Genome Institute"/>
            <consortium name="Mycorrhizal Genomics Consortium"/>
            <person name="Kohler A."/>
            <person name="Kuo A."/>
            <person name="Nagy L.G."/>
            <person name="Floudas D."/>
            <person name="Copeland A."/>
            <person name="Barry K.W."/>
            <person name="Cichocki N."/>
            <person name="Veneault-Fourrey C."/>
            <person name="LaButti K."/>
            <person name="Lindquist E.A."/>
            <person name="Lipzen A."/>
            <person name="Lundell T."/>
            <person name="Morin E."/>
            <person name="Murat C."/>
            <person name="Riley R."/>
            <person name="Ohm R."/>
            <person name="Sun H."/>
            <person name="Tunlid A."/>
            <person name="Henrissat B."/>
            <person name="Grigoriev I.V."/>
            <person name="Hibbett D.S."/>
            <person name="Martin F."/>
        </authorList>
    </citation>
    <scope>NUCLEOTIDE SEQUENCE [LARGE SCALE GENOMIC DNA]</scope>
    <source>
        <strain evidence="1 2">Koide BX008</strain>
    </source>
</reference>
<dbReference type="HOGENOM" id="CLU_2757244_0_0_1"/>
<name>A0A0C2WA02_AMAMK</name>
<gene>
    <name evidence="1" type="ORF">M378DRAFT_171078</name>
</gene>
<proteinExistence type="predicted"/>
<evidence type="ECO:0000313" key="1">
    <source>
        <dbReference type="EMBL" id="KIL58027.1"/>
    </source>
</evidence>
<dbReference type="Proteomes" id="UP000054549">
    <property type="component" value="Unassembled WGS sequence"/>
</dbReference>
<dbReference type="EMBL" id="KN818349">
    <property type="protein sequence ID" value="KIL58027.1"/>
    <property type="molecule type" value="Genomic_DNA"/>
</dbReference>
<keyword evidence="2" id="KW-1185">Reference proteome</keyword>
<organism evidence="1 2">
    <name type="scientific">Amanita muscaria (strain Koide BX008)</name>
    <dbReference type="NCBI Taxonomy" id="946122"/>
    <lineage>
        <taxon>Eukaryota</taxon>
        <taxon>Fungi</taxon>
        <taxon>Dikarya</taxon>
        <taxon>Basidiomycota</taxon>
        <taxon>Agaricomycotina</taxon>
        <taxon>Agaricomycetes</taxon>
        <taxon>Agaricomycetidae</taxon>
        <taxon>Agaricales</taxon>
        <taxon>Pluteineae</taxon>
        <taxon>Amanitaceae</taxon>
        <taxon>Amanita</taxon>
    </lineage>
</organism>
<protein>
    <submittedName>
        <fullName evidence="1">Uncharacterized protein</fullName>
    </submittedName>
</protein>
<evidence type="ECO:0000313" key="2">
    <source>
        <dbReference type="Proteomes" id="UP000054549"/>
    </source>
</evidence>
<dbReference type="AlphaFoldDB" id="A0A0C2WA02"/>